<dbReference type="PANTHER" id="PTHR45947:SF3">
    <property type="entry name" value="SULFOQUINOVOSYL TRANSFERASE SQD2"/>
    <property type="match status" value="1"/>
</dbReference>
<dbReference type="Gene3D" id="3.40.50.2000">
    <property type="entry name" value="Glycogen Phosphorylase B"/>
    <property type="match status" value="2"/>
</dbReference>
<dbReference type="InterPro" id="IPR028098">
    <property type="entry name" value="Glyco_trans_4-like_N"/>
</dbReference>
<dbReference type="EMBL" id="JPVO01000049">
    <property type="protein sequence ID" value="KGR75755.1"/>
    <property type="molecule type" value="Genomic_DNA"/>
</dbReference>
<feature type="domain" description="Glycosyltransferase subfamily 4-like N-terminal" evidence="2">
    <location>
        <begin position="15"/>
        <end position="167"/>
    </location>
</feature>
<dbReference type="Pfam" id="PF13439">
    <property type="entry name" value="Glyco_transf_4"/>
    <property type="match status" value="1"/>
</dbReference>
<evidence type="ECO:0000313" key="3">
    <source>
        <dbReference type="EMBL" id="KGR75755.1"/>
    </source>
</evidence>
<evidence type="ECO:0008006" key="5">
    <source>
        <dbReference type="Google" id="ProtNLM"/>
    </source>
</evidence>
<dbReference type="PANTHER" id="PTHR45947">
    <property type="entry name" value="SULFOQUINOVOSYL TRANSFERASE SQD2"/>
    <property type="match status" value="1"/>
</dbReference>
<protein>
    <recommendedName>
        <fullName evidence="5">Glycosyl transferase family 1</fullName>
    </recommendedName>
</protein>
<dbReference type="STRING" id="1384057.CD33_09635"/>
<reference evidence="3 4" key="1">
    <citation type="submission" date="2014-02" db="EMBL/GenBank/DDBJ databases">
        <title>Draft genome sequence of Lysinibacillus sinduriensis JCM 15800.</title>
        <authorList>
            <person name="Zhang F."/>
            <person name="Wang G."/>
            <person name="Zhang L."/>
        </authorList>
    </citation>
    <scope>NUCLEOTIDE SEQUENCE [LARGE SCALE GENOMIC DNA]</scope>
    <source>
        <strain evidence="3 4">JCM 15800</strain>
    </source>
</reference>
<dbReference type="InterPro" id="IPR001296">
    <property type="entry name" value="Glyco_trans_1"/>
</dbReference>
<dbReference type="Pfam" id="PF00534">
    <property type="entry name" value="Glycos_transf_1"/>
    <property type="match status" value="1"/>
</dbReference>
<evidence type="ECO:0000259" key="1">
    <source>
        <dbReference type="Pfam" id="PF00534"/>
    </source>
</evidence>
<keyword evidence="4" id="KW-1185">Reference proteome</keyword>
<sequence length="380" mass="42225">MNNERVLLVIDALYIGGTETHVLGLAKELIKNDVFVAIAASKSGTLVGSFESLNCPIHHIDIPRTVNPDGKLEKELVEKIESIIEEEKITLVHIHQFPSGYLAGKAAKNKGIATVLTVHGTYYPDHEIRKLLELSDSIICVSPPLSNYIKSFGIQNPVLIPNGINLEEYPQDVSSEELRKELKIPEDSIVVLYASRITWAKASVCSIFLRACKDLKLKSIPNLHVIVVGGGDRLVDIENLAQMIEKQCKGTFIHIMGEQNNMHGYYSIADCVVGTGRVALEAMATGKPVIAVGNHGYFGTVNKNNIDEAWNHYFGDHGSKTACSRHILRDELKKLLLDKEQMKLYGKESREMVEEKFNIQNVVMDMLKIYSDTLKGGSEK</sequence>
<organism evidence="3 4">
    <name type="scientific">Ureibacillus sinduriensis BLB-1 = JCM 15800</name>
    <dbReference type="NCBI Taxonomy" id="1384057"/>
    <lineage>
        <taxon>Bacteria</taxon>
        <taxon>Bacillati</taxon>
        <taxon>Bacillota</taxon>
        <taxon>Bacilli</taxon>
        <taxon>Bacillales</taxon>
        <taxon>Caryophanaceae</taxon>
        <taxon>Ureibacillus</taxon>
    </lineage>
</organism>
<dbReference type="eggNOG" id="COG0438">
    <property type="taxonomic scope" value="Bacteria"/>
</dbReference>
<dbReference type="RefSeq" id="WP_036200268.1">
    <property type="nucleotide sequence ID" value="NZ_AVCY01000007.1"/>
</dbReference>
<name>A0A0A3HX13_9BACL</name>
<dbReference type="SUPFAM" id="SSF53756">
    <property type="entry name" value="UDP-Glycosyltransferase/glycogen phosphorylase"/>
    <property type="match status" value="1"/>
</dbReference>
<comment type="caution">
    <text evidence="3">The sequence shown here is derived from an EMBL/GenBank/DDBJ whole genome shotgun (WGS) entry which is preliminary data.</text>
</comment>
<accession>A0A0A3HX13</accession>
<evidence type="ECO:0000313" key="4">
    <source>
        <dbReference type="Proteomes" id="UP000030408"/>
    </source>
</evidence>
<dbReference type="InterPro" id="IPR050194">
    <property type="entry name" value="Glycosyltransferase_grp1"/>
</dbReference>
<dbReference type="Proteomes" id="UP000030408">
    <property type="component" value="Unassembled WGS sequence"/>
</dbReference>
<dbReference type="GO" id="GO:0016757">
    <property type="term" value="F:glycosyltransferase activity"/>
    <property type="evidence" value="ECO:0007669"/>
    <property type="project" value="InterPro"/>
</dbReference>
<evidence type="ECO:0000259" key="2">
    <source>
        <dbReference type="Pfam" id="PF13439"/>
    </source>
</evidence>
<dbReference type="AlphaFoldDB" id="A0A0A3HX13"/>
<proteinExistence type="predicted"/>
<feature type="domain" description="Glycosyl transferase family 1" evidence="1">
    <location>
        <begin position="175"/>
        <end position="349"/>
    </location>
</feature>
<gene>
    <name evidence="3" type="ORF">CD33_09635</name>
</gene>
<dbReference type="CDD" id="cd03801">
    <property type="entry name" value="GT4_PimA-like"/>
    <property type="match status" value="1"/>
</dbReference>